<dbReference type="Pfam" id="PF00561">
    <property type="entry name" value="Abhydrolase_1"/>
    <property type="match status" value="1"/>
</dbReference>
<evidence type="ECO:0000256" key="2">
    <source>
        <dbReference type="ARBA" id="ARBA00022801"/>
    </source>
</evidence>
<accession>A0A6L8LCS7</accession>
<dbReference type="SUPFAM" id="SSF53474">
    <property type="entry name" value="alpha/beta-Hydrolases"/>
    <property type="match status" value="1"/>
</dbReference>
<proteinExistence type="inferred from homology"/>
<dbReference type="GO" id="GO:0008233">
    <property type="term" value="F:peptidase activity"/>
    <property type="evidence" value="ECO:0007669"/>
    <property type="project" value="InterPro"/>
</dbReference>
<name>A0A6L8LCS7_9RHOB</name>
<dbReference type="EMBL" id="WWEN01000001">
    <property type="protein sequence ID" value="MYM53864.1"/>
    <property type="molecule type" value="Genomic_DNA"/>
</dbReference>
<dbReference type="RefSeq" id="WP_160971576.1">
    <property type="nucleotide sequence ID" value="NZ_WWEN01000001.1"/>
</dbReference>
<feature type="domain" description="AB hydrolase-1" evidence="3">
    <location>
        <begin position="59"/>
        <end position="297"/>
    </location>
</feature>
<dbReference type="InterPro" id="IPR000073">
    <property type="entry name" value="AB_hydrolase_1"/>
</dbReference>
<dbReference type="AlphaFoldDB" id="A0A6L8LCS7"/>
<sequence length="316" mass="33412">MSALAFTLAPLAALGWGAVLRRAARNEARAEADYPPEGELLTIDGHRVHAVVRGSGPDLVLIHGMSGNTRDFTHALAGRLARDYRVIVFDRPGLGYSDPVEVKGVGLDRQAQLLQRAASELGAERPIVLGQSYGGAVALAWAVRHPGNVAALVPVSAPSQTWDGKAPLLYRVTSSPLLGPVTIPALTAFVREGLVNRQMAAIFGPQQPPEGYGAHVGAGLTLRRGSMRVNAQHRMALNEDIRALVPHYGDIAVPVEILHGDADTTVGIDIHSTPLARQIPGARLTALPGVGHMPHHVAQDEVIAAIHRAAARAGLR</sequence>
<protein>
    <submittedName>
        <fullName evidence="4">Alpha/beta fold hydrolase</fullName>
    </submittedName>
</protein>
<dbReference type="InterPro" id="IPR002410">
    <property type="entry name" value="Peptidase_S33"/>
</dbReference>
<dbReference type="PANTHER" id="PTHR43433:SF5">
    <property type="entry name" value="AB HYDROLASE-1 DOMAIN-CONTAINING PROTEIN"/>
    <property type="match status" value="1"/>
</dbReference>
<organism evidence="4 5">
    <name type="scientific">Thalassovita mangrovi</name>
    <dbReference type="NCBI Taxonomy" id="2692236"/>
    <lineage>
        <taxon>Bacteria</taxon>
        <taxon>Pseudomonadati</taxon>
        <taxon>Pseudomonadota</taxon>
        <taxon>Alphaproteobacteria</taxon>
        <taxon>Rhodobacterales</taxon>
        <taxon>Roseobacteraceae</taxon>
        <taxon>Thalassovita</taxon>
    </lineage>
</organism>
<keyword evidence="2 4" id="KW-0378">Hydrolase</keyword>
<comment type="caution">
    <text evidence="4">The sequence shown here is derived from an EMBL/GenBank/DDBJ whole genome shotgun (WGS) entry which is preliminary data.</text>
</comment>
<dbReference type="GO" id="GO:0006508">
    <property type="term" value="P:proteolysis"/>
    <property type="evidence" value="ECO:0007669"/>
    <property type="project" value="InterPro"/>
</dbReference>
<evidence type="ECO:0000313" key="5">
    <source>
        <dbReference type="Proteomes" id="UP000479043"/>
    </source>
</evidence>
<evidence type="ECO:0000313" key="4">
    <source>
        <dbReference type="EMBL" id="MYM53864.1"/>
    </source>
</evidence>
<dbReference type="PRINTS" id="PR00793">
    <property type="entry name" value="PROAMNOPTASE"/>
</dbReference>
<dbReference type="Gene3D" id="3.40.50.1820">
    <property type="entry name" value="alpha/beta hydrolase"/>
    <property type="match status" value="1"/>
</dbReference>
<comment type="similarity">
    <text evidence="1">Belongs to the peptidase S33 family.</text>
</comment>
<dbReference type="InterPro" id="IPR029058">
    <property type="entry name" value="AB_hydrolase_fold"/>
</dbReference>
<dbReference type="InterPro" id="IPR050471">
    <property type="entry name" value="AB_hydrolase"/>
</dbReference>
<reference evidence="4 5" key="1">
    <citation type="submission" date="2020-01" db="EMBL/GenBank/DDBJ databases">
        <authorList>
            <person name="Chen S."/>
        </authorList>
    </citation>
    <scope>NUCLEOTIDE SEQUENCE [LARGE SCALE GENOMIC DNA]</scope>
    <source>
        <strain evidence="4 5">GS-10</strain>
    </source>
</reference>
<evidence type="ECO:0000259" key="3">
    <source>
        <dbReference type="Pfam" id="PF00561"/>
    </source>
</evidence>
<dbReference type="Proteomes" id="UP000479043">
    <property type="component" value="Unassembled WGS sequence"/>
</dbReference>
<dbReference type="PRINTS" id="PR00111">
    <property type="entry name" value="ABHYDROLASE"/>
</dbReference>
<gene>
    <name evidence="4" type="ORF">GR167_01000</name>
</gene>
<keyword evidence="5" id="KW-1185">Reference proteome</keyword>
<evidence type="ECO:0000256" key="1">
    <source>
        <dbReference type="ARBA" id="ARBA00010088"/>
    </source>
</evidence>
<dbReference type="PANTHER" id="PTHR43433">
    <property type="entry name" value="HYDROLASE, ALPHA/BETA FOLD FAMILY PROTEIN"/>
    <property type="match status" value="1"/>
</dbReference>